<comment type="catalytic activity">
    <reaction evidence="8">
        <text>adenosine 3',5'-bisphosphate + H2O = AMP + phosphate</text>
        <dbReference type="Rhea" id="RHEA:10040"/>
        <dbReference type="ChEBI" id="CHEBI:15377"/>
        <dbReference type="ChEBI" id="CHEBI:43474"/>
        <dbReference type="ChEBI" id="CHEBI:58343"/>
        <dbReference type="ChEBI" id="CHEBI:456215"/>
        <dbReference type="EC" id="3.1.3.7"/>
    </reaction>
    <physiologicalReaction direction="left-to-right" evidence="8">
        <dbReference type="Rhea" id="RHEA:10041"/>
    </physiologicalReaction>
</comment>
<feature type="binding site" evidence="10">
    <location>
        <position position="73"/>
    </location>
    <ligand>
        <name>Mg(2+)</name>
        <dbReference type="ChEBI" id="CHEBI:18420"/>
        <label>1</label>
        <note>catalytic</note>
    </ligand>
</feature>
<reference evidence="12" key="1">
    <citation type="journal article" date="2012" name="Science">
        <title>The Paleozoic origin of enzymatic lignin decomposition reconstructed from 31 fungal genomes.</title>
        <authorList>
            <person name="Floudas D."/>
            <person name="Binder M."/>
            <person name="Riley R."/>
            <person name="Barry K."/>
            <person name="Blanchette R.A."/>
            <person name="Henrissat B."/>
            <person name="Martinez A.T."/>
            <person name="Otillar R."/>
            <person name="Spatafora J.W."/>
            <person name="Yadav J.S."/>
            <person name="Aerts A."/>
            <person name="Benoit I."/>
            <person name="Boyd A."/>
            <person name="Carlson A."/>
            <person name="Copeland A."/>
            <person name="Coutinho P.M."/>
            <person name="de Vries R.P."/>
            <person name="Ferreira P."/>
            <person name="Findley K."/>
            <person name="Foster B."/>
            <person name="Gaskell J."/>
            <person name="Glotzer D."/>
            <person name="Gorecki P."/>
            <person name="Heitman J."/>
            <person name="Hesse C."/>
            <person name="Hori C."/>
            <person name="Igarashi K."/>
            <person name="Jurgens J.A."/>
            <person name="Kallen N."/>
            <person name="Kersten P."/>
            <person name="Kohler A."/>
            <person name="Kuees U."/>
            <person name="Kumar T.K.A."/>
            <person name="Kuo A."/>
            <person name="LaButti K."/>
            <person name="Larrondo L.F."/>
            <person name="Lindquist E."/>
            <person name="Ling A."/>
            <person name="Lombard V."/>
            <person name="Lucas S."/>
            <person name="Lundell T."/>
            <person name="Martin R."/>
            <person name="McLaughlin D.J."/>
            <person name="Morgenstern I."/>
            <person name="Morin E."/>
            <person name="Murat C."/>
            <person name="Nagy L.G."/>
            <person name="Nolan M."/>
            <person name="Ohm R.A."/>
            <person name="Patyshakuliyeva A."/>
            <person name="Rokas A."/>
            <person name="Ruiz-Duenas F.J."/>
            <person name="Sabat G."/>
            <person name="Salamov A."/>
            <person name="Samejima M."/>
            <person name="Schmutz J."/>
            <person name="Slot J.C."/>
            <person name="St John F."/>
            <person name="Stenlid J."/>
            <person name="Sun H."/>
            <person name="Sun S."/>
            <person name="Syed K."/>
            <person name="Tsang A."/>
            <person name="Wiebenga A."/>
            <person name="Young D."/>
            <person name="Pisabarro A."/>
            <person name="Eastwood D.C."/>
            <person name="Martin F."/>
            <person name="Cullen D."/>
            <person name="Grigoriev I.V."/>
            <person name="Hibbett D.S."/>
        </authorList>
    </citation>
    <scope>NUCLEOTIDE SEQUENCE [LARGE SCALE GENOMIC DNA]</scope>
    <source>
        <strain evidence="12">RWD-64-598 SS2</strain>
    </source>
</reference>
<proteinExistence type="inferred from homology"/>
<evidence type="ECO:0000313" key="11">
    <source>
        <dbReference type="EMBL" id="EIW77603.1"/>
    </source>
</evidence>
<evidence type="ECO:0000256" key="3">
    <source>
        <dbReference type="ARBA" id="ARBA00012633"/>
    </source>
</evidence>
<comment type="catalytic activity">
    <reaction evidence="7">
        <text>adenosine 2',5'-bisphosphate + H2O = AMP + phosphate</text>
        <dbReference type="Rhea" id="RHEA:77643"/>
        <dbReference type="ChEBI" id="CHEBI:15377"/>
        <dbReference type="ChEBI" id="CHEBI:43474"/>
        <dbReference type="ChEBI" id="CHEBI:194156"/>
        <dbReference type="ChEBI" id="CHEBI:456215"/>
        <dbReference type="EC" id="3.1.3.7"/>
    </reaction>
    <physiologicalReaction direction="left-to-right" evidence="7">
        <dbReference type="Rhea" id="RHEA:77644"/>
    </physiologicalReaction>
</comment>
<dbReference type="Pfam" id="PF00459">
    <property type="entry name" value="Inositol_P"/>
    <property type="match status" value="1"/>
</dbReference>
<gene>
    <name evidence="11" type="ORF">CONPUDRAFT_84050</name>
</gene>
<dbReference type="InterPro" id="IPR051090">
    <property type="entry name" value="Inositol_monoP_superfamily"/>
</dbReference>
<protein>
    <recommendedName>
        <fullName evidence="3">3'(2'),5'-bisphosphate nucleotidase</fullName>
        <ecNumber evidence="3">3.1.3.7</ecNumber>
    </recommendedName>
</protein>
<evidence type="ECO:0000256" key="8">
    <source>
        <dbReference type="ARBA" id="ARBA00044479"/>
    </source>
</evidence>
<dbReference type="NCBIfam" id="TIGR01330">
    <property type="entry name" value="bisphos_HAL2"/>
    <property type="match status" value="1"/>
</dbReference>
<dbReference type="PANTHER" id="PTHR43200">
    <property type="entry name" value="PHOSPHATASE"/>
    <property type="match status" value="1"/>
</dbReference>
<dbReference type="EC" id="3.1.3.7" evidence="3"/>
<evidence type="ECO:0000256" key="6">
    <source>
        <dbReference type="ARBA" id="ARBA00022842"/>
    </source>
</evidence>
<keyword evidence="4 10" id="KW-0479">Metal-binding</keyword>
<comment type="similarity">
    <text evidence="2">Belongs to the inositol monophosphatase superfamily.</text>
</comment>
<dbReference type="PROSITE" id="PS00630">
    <property type="entry name" value="IMP_2"/>
    <property type="match status" value="1"/>
</dbReference>
<dbReference type="Proteomes" id="UP000053558">
    <property type="component" value="Unassembled WGS sequence"/>
</dbReference>
<dbReference type="Gene3D" id="3.40.190.80">
    <property type="match status" value="1"/>
</dbReference>
<dbReference type="CDD" id="cd01517">
    <property type="entry name" value="PAP_phosphatase"/>
    <property type="match status" value="1"/>
</dbReference>
<keyword evidence="5" id="KW-0378">Hydrolase</keyword>
<feature type="binding site" evidence="10">
    <location>
        <position position="148"/>
    </location>
    <ligand>
        <name>Mg(2+)</name>
        <dbReference type="ChEBI" id="CHEBI:18420"/>
        <label>1</label>
        <note>catalytic</note>
    </ligand>
</feature>
<organism evidence="11 12">
    <name type="scientific">Coniophora puteana (strain RWD-64-598)</name>
    <name type="common">Brown rot fungus</name>
    <dbReference type="NCBI Taxonomy" id="741705"/>
    <lineage>
        <taxon>Eukaryota</taxon>
        <taxon>Fungi</taxon>
        <taxon>Dikarya</taxon>
        <taxon>Basidiomycota</taxon>
        <taxon>Agaricomycotina</taxon>
        <taxon>Agaricomycetes</taxon>
        <taxon>Agaricomycetidae</taxon>
        <taxon>Boletales</taxon>
        <taxon>Coniophorineae</taxon>
        <taxon>Coniophoraceae</taxon>
        <taxon>Coniophora</taxon>
    </lineage>
</organism>
<dbReference type="InterPro" id="IPR006239">
    <property type="entry name" value="DPNP"/>
</dbReference>
<dbReference type="RefSeq" id="XP_007771995.1">
    <property type="nucleotide sequence ID" value="XM_007773805.1"/>
</dbReference>
<dbReference type="Gene3D" id="3.30.540.10">
    <property type="entry name" value="Fructose-1,6-Bisphosphatase, subunit A, domain 1"/>
    <property type="match status" value="1"/>
</dbReference>
<dbReference type="GO" id="GO:0046872">
    <property type="term" value="F:metal ion binding"/>
    <property type="evidence" value="ECO:0007669"/>
    <property type="project" value="UniProtKB-KW"/>
</dbReference>
<dbReference type="GO" id="GO:0008441">
    <property type="term" value="F:3'(2'),5'-bisphosphate nucleotidase activity"/>
    <property type="evidence" value="ECO:0007669"/>
    <property type="project" value="UniProtKB-EC"/>
</dbReference>
<feature type="binding site" evidence="10">
    <location>
        <position position="147"/>
    </location>
    <ligand>
        <name>Mg(2+)</name>
        <dbReference type="ChEBI" id="CHEBI:18420"/>
        <label>1</label>
        <note>catalytic</note>
    </ligand>
</feature>
<evidence type="ECO:0000256" key="7">
    <source>
        <dbReference type="ARBA" id="ARBA00044466"/>
    </source>
</evidence>
<dbReference type="KEGG" id="cput:CONPUDRAFT_84050"/>
<evidence type="ECO:0000256" key="1">
    <source>
        <dbReference type="ARBA" id="ARBA00001946"/>
    </source>
</evidence>
<feature type="binding site" evidence="10">
    <location>
        <position position="305"/>
    </location>
    <ligand>
        <name>Mg(2+)</name>
        <dbReference type="ChEBI" id="CHEBI:18420"/>
        <label>1</label>
        <note>catalytic</note>
    </ligand>
</feature>
<dbReference type="OrthoDB" id="411145at2759"/>
<evidence type="ECO:0000256" key="5">
    <source>
        <dbReference type="ARBA" id="ARBA00022801"/>
    </source>
</evidence>
<evidence type="ECO:0000256" key="2">
    <source>
        <dbReference type="ARBA" id="ARBA00009759"/>
    </source>
</evidence>
<dbReference type="PANTHER" id="PTHR43200:SF6">
    <property type="entry name" value="3'(2'),5'-BISPHOSPHATE NUCLEOTIDASE"/>
    <property type="match status" value="1"/>
</dbReference>
<dbReference type="GeneID" id="19210706"/>
<dbReference type="OMA" id="MSYQQER"/>
<evidence type="ECO:0000256" key="10">
    <source>
        <dbReference type="PIRSR" id="PIRSR600760-2"/>
    </source>
</evidence>
<dbReference type="EMBL" id="JH711583">
    <property type="protein sequence ID" value="EIW77603.1"/>
    <property type="molecule type" value="Genomic_DNA"/>
</dbReference>
<dbReference type="SUPFAM" id="SSF56655">
    <property type="entry name" value="Carbohydrate phosphatase"/>
    <property type="match status" value="1"/>
</dbReference>
<dbReference type="AlphaFoldDB" id="A0A5M3MEM5"/>
<comment type="catalytic activity">
    <reaction evidence="9">
        <text>3'-phosphoadenylyl sulfate + H2O = adenosine 5'-phosphosulfate + phosphate</text>
        <dbReference type="Rhea" id="RHEA:77639"/>
        <dbReference type="ChEBI" id="CHEBI:15377"/>
        <dbReference type="ChEBI" id="CHEBI:43474"/>
        <dbReference type="ChEBI" id="CHEBI:58243"/>
        <dbReference type="ChEBI" id="CHEBI:58339"/>
        <dbReference type="EC" id="3.1.3.7"/>
    </reaction>
    <physiologicalReaction direction="left-to-right" evidence="9">
        <dbReference type="Rhea" id="RHEA:77640"/>
    </physiologicalReaction>
</comment>
<evidence type="ECO:0000256" key="4">
    <source>
        <dbReference type="ARBA" id="ARBA00022723"/>
    </source>
</evidence>
<comment type="cofactor">
    <cofactor evidence="1 10">
        <name>Mg(2+)</name>
        <dbReference type="ChEBI" id="CHEBI:18420"/>
    </cofactor>
</comment>
<name>A0A5M3MEM5_CONPW</name>
<evidence type="ECO:0000256" key="9">
    <source>
        <dbReference type="ARBA" id="ARBA00044484"/>
    </source>
</evidence>
<dbReference type="InterPro" id="IPR000760">
    <property type="entry name" value="Inositol_monophosphatase-like"/>
</dbReference>
<keyword evidence="6 10" id="KW-0460">Magnesium</keyword>
<evidence type="ECO:0000313" key="12">
    <source>
        <dbReference type="Proteomes" id="UP000053558"/>
    </source>
</evidence>
<feature type="binding site" evidence="10">
    <location>
        <position position="145"/>
    </location>
    <ligand>
        <name>Mg(2+)</name>
        <dbReference type="ChEBI" id="CHEBI:18420"/>
        <label>1</label>
        <note>catalytic</note>
    </ligand>
</feature>
<dbReference type="GO" id="GO:0046854">
    <property type="term" value="P:phosphatidylinositol phosphate biosynthetic process"/>
    <property type="evidence" value="ECO:0007669"/>
    <property type="project" value="InterPro"/>
</dbReference>
<dbReference type="GO" id="GO:0000103">
    <property type="term" value="P:sulfate assimilation"/>
    <property type="evidence" value="ECO:0007669"/>
    <property type="project" value="TreeGrafter"/>
</dbReference>
<accession>A0A5M3MEM5</accession>
<comment type="caution">
    <text evidence="11">The sequence shown here is derived from an EMBL/GenBank/DDBJ whole genome shotgun (WGS) entry which is preliminary data.</text>
</comment>
<sequence length="370" mass="39202">MSSQYDAEKQVAICAVRRACGLTSTVFKNLERIKGETLTKDDKSPVTVGDFAAQALVNTILKNAFPDDVIVGEEDSADLRPENASQMRARVAQLANDAITAPLVEGEDAAWGLGPGKEQTETQLLDTVDRGNHQGGVSGRMWTLDPIDGTKGFILGEQYAVCLALIVNGQVKLGVIGCPNLPNSPHPVSLTAQGLAALPDDAKGGIFVGIEGGGAWEHDLQGLNPKPIKVSDSPQNPRVLESREVKHSDKAFNVAVYQRITGTTDGTIPAIPMDSQAKYCALARGDGDLYLRMPVDPKYKEKIWDHAAGNVLVTEAGGKVTDSRGQLLNFGLGRTLGENYGIVGAVKSQHADVVKAVQGALEAKKATAKA</sequence>
<dbReference type="InterPro" id="IPR020550">
    <property type="entry name" value="Inositol_monophosphatase_CS"/>
</dbReference>
<keyword evidence="12" id="KW-1185">Reference proteome</keyword>